<feature type="compositionally biased region" description="Low complexity" evidence="5">
    <location>
        <begin position="619"/>
        <end position="629"/>
    </location>
</feature>
<keyword evidence="2" id="KW-0723">Serine/threonine-protein kinase</keyword>
<keyword evidence="3" id="KW-0472">Membrane</keyword>
<keyword evidence="7" id="KW-0418">Kinase</keyword>
<dbReference type="InterPro" id="IPR011009">
    <property type="entry name" value="Kinase-like_dom_sf"/>
</dbReference>
<feature type="region of interest" description="Disordered" evidence="5">
    <location>
        <begin position="346"/>
        <end position="629"/>
    </location>
</feature>
<dbReference type="InterPro" id="IPR000719">
    <property type="entry name" value="Prot_kinase_dom"/>
</dbReference>
<feature type="compositionally biased region" description="Basic and acidic residues" evidence="5">
    <location>
        <begin position="389"/>
        <end position="400"/>
    </location>
</feature>
<dbReference type="SUPFAM" id="SSF56112">
    <property type="entry name" value="Protein kinase-like (PK-like)"/>
    <property type="match status" value="1"/>
</dbReference>
<feature type="compositionally biased region" description="Basic residues" evidence="5">
    <location>
        <begin position="412"/>
        <end position="424"/>
    </location>
</feature>
<feature type="compositionally biased region" description="Basic and acidic residues" evidence="5">
    <location>
        <begin position="357"/>
        <end position="369"/>
    </location>
</feature>
<feature type="compositionally biased region" description="Low complexity" evidence="5">
    <location>
        <begin position="485"/>
        <end position="495"/>
    </location>
</feature>
<dbReference type="InterPro" id="IPR001245">
    <property type="entry name" value="Ser-Thr/Tyr_kinase_cat_dom"/>
</dbReference>
<dbReference type="EMBL" id="QZWG01000010">
    <property type="protein sequence ID" value="RZB87652.1"/>
    <property type="molecule type" value="Genomic_DNA"/>
</dbReference>
<sequence length="629" mass="68580">MNCFPCCGPKKSNSKREHGSPPPELVTGKNPDMKKQKADEQNQADPGNIQAQAFSFRELATATKNFRQECLIDEGGFGRIYKGIIPSTGQLVAVKQLDRNGIQSSKEFLAEVAELSLLHHENLVNLIGYCADGDQRLLVYELFASRTLENRLFEKKADESPLNWFERMKIVAAASKGLEYLHETSKPPVIYRDLKASSILVDSDLLAKLCDVGMAKLSGGDKMNNGPPRLMGTYGHCAPEYVKAGQLTLKSDVYSFGVVLLELITGRRAIDTSKPNEEQNLVSWATPLFRDPKRYPEMADPLLNKNFPEKDLNQVVAIASMCLQEEAEARPLISDVVTALGFLSAPPPPPAHAPVPKKSDVAESERESDSEGESESGSDAISRKGSRRSSLDKSQHDYCDSSHLPPVVSSKPSRKSSTRSSKGKHSSESGDGVSVSSISSKSSRKSRGDLSQKSSRKSSVEDLSQQKSSKKSSVEDLSQHKSSRKSSSTKDLSQKSSRKSSVEDLSQHKSSRKSSSTKDLSQKSSRKSSIRKPSSRVLSHKSNVASEDGSISSSCRSSSVGSEDEGVRSERSSMRLSQGSYRSDPYGSRRTEDESMNILDRATSIGSDEDSGHPFDQTSSSGGSSVYSR</sequence>
<dbReference type="GO" id="GO:0005886">
    <property type="term" value="C:plasma membrane"/>
    <property type="evidence" value="ECO:0007669"/>
    <property type="project" value="UniProtKB-SubCell"/>
</dbReference>
<keyword evidence="4" id="KW-0449">Lipoprotein</keyword>
<protein>
    <submittedName>
        <fullName evidence="7">Putative serine/threonine-protein kinase PBL26</fullName>
    </submittedName>
</protein>
<dbReference type="GO" id="GO:0004674">
    <property type="term" value="F:protein serine/threonine kinase activity"/>
    <property type="evidence" value="ECO:0007669"/>
    <property type="project" value="UniProtKB-KW"/>
</dbReference>
<proteinExistence type="predicted"/>
<dbReference type="FunFam" id="3.30.200.20:FF:000266">
    <property type="entry name" value="probable serine/threonine-protein kinase RLCKVII"/>
    <property type="match status" value="1"/>
</dbReference>
<feature type="compositionally biased region" description="Low complexity" evidence="5">
    <location>
        <begin position="546"/>
        <end position="561"/>
    </location>
</feature>
<feature type="compositionally biased region" description="Basic and acidic residues" evidence="5">
    <location>
        <begin position="31"/>
        <end position="40"/>
    </location>
</feature>
<dbReference type="Gramene" id="XM_028328366.1">
    <property type="protein sequence ID" value="XP_028184167.1"/>
    <property type="gene ID" value="LOC114370966"/>
</dbReference>
<organism evidence="7 8">
    <name type="scientific">Glycine soja</name>
    <name type="common">Wild soybean</name>
    <dbReference type="NCBI Taxonomy" id="3848"/>
    <lineage>
        <taxon>Eukaryota</taxon>
        <taxon>Viridiplantae</taxon>
        <taxon>Streptophyta</taxon>
        <taxon>Embryophyta</taxon>
        <taxon>Tracheophyta</taxon>
        <taxon>Spermatophyta</taxon>
        <taxon>Magnoliopsida</taxon>
        <taxon>eudicotyledons</taxon>
        <taxon>Gunneridae</taxon>
        <taxon>Pentapetalae</taxon>
        <taxon>rosids</taxon>
        <taxon>fabids</taxon>
        <taxon>Fabales</taxon>
        <taxon>Fabaceae</taxon>
        <taxon>Papilionoideae</taxon>
        <taxon>50 kb inversion clade</taxon>
        <taxon>NPAAA clade</taxon>
        <taxon>indigoferoid/millettioid clade</taxon>
        <taxon>Phaseoleae</taxon>
        <taxon>Glycine</taxon>
        <taxon>Glycine subgen. Soja</taxon>
    </lineage>
</organism>
<evidence type="ECO:0000256" key="4">
    <source>
        <dbReference type="ARBA" id="ARBA00023288"/>
    </source>
</evidence>
<dbReference type="Gene3D" id="1.10.510.10">
    <property type="entry name" value="Transferase(Phosphotransferase) domain 1"/>
    <property type="match status" value="1"/>
</dbReference>
<comment type="subcellular location">
    <subcellularLocation>
        <location evidence="1">Cell membrane</location>
        <topology evidence="1">Lipid-anchor</topology>
    </subcellularLocation>
</comment>
<dbReference type="Pfam" id="PF07714">
    <property type="entry name" value="PK_Tyr_Ser-Thr"/>
    <property type="match status" value="1"/>
</dbReference>
<dbReference type="Proteomes" id="UP000289340">
    <property type="component" value="Chromosome 10"/>
</dbReference>
<dbReference type="FunFam" id="1.10.510.10:FF:000543">
    <property type="entry name" value="Serine/threonine-protein kinase CDL1-like"/>
    <property type="match status" value="1"/>
</dbReference>
<evidence type="ECO:0000256" key="3">
    <source>
        <dbReference type="ARBA" id="ARBA00023136"/>
    </source>
</evidence>
<evidence type="ECO:0000313" key="7">
    <source>
        <dbReference type="EMBL" id="RZB87652.1"/>
    </source>
</evidence>
<dbReference type="GO" id="GO:0005524">
    <property type="term" value="F:ATP binding"/>
    <property type="evidence" value="ECO:0007669"/>
    <property type="project" value="InterPro"/>
</dbReference>
<name>A0A445INP0_GLYSO</name>
<gene>
    <name evidence="7" type="ORF">D0Y65_027305</name>
</gene>
<dbReference type="Gene3D" id="3.30.200.20">
    <property type="entry name" value="Phosphorylase Kinase, domain 1"/>
    <property type="match status" value="1"/>
</dbReference>
<keyword evidence="8" id="KW-1185">Reference proteome</keyword>
<evidence type="ECO:0000313" key="8">
    <source>
        <dbReference type="Proteomes" id="UP000289340"/>
    </source>
</evidence>
<dbReference type="AlphaFoldDB" id="A0A445INP0"/>
<dbReference type="PANTHER" id="PTHR47985:SF32">
    <property type="entry name" value="RECEPTOR-LIKE KINASE LIP2"/>
    <property type="match status" value="1"/>
</dbReference>
<feature type="compositionally biased region" description="Basic residues" evidence="5">
    <location>
        <begin position="524"/>
        <end position="534"/>
    </location>
</feature>
<evidence type="ECO:0000259" key="6">
    <source>
        <dbReference type="PROSITE" id="PS50011"/>
    </source>
</evidence>
<evidence type="ECO:0000256" key="2">
    <source>
        <dbReference type="ARBA" id="ARBA00022527"/>
    </source>
</evidence>
<evidence type="ECO:0000256" key="5">
    <source>
        <dbReference type="SAM" id="MobiDB-lite"/>
    </source>
</evidence>
<keyword evidence="7" id="KW-0808">Transferase</keyword>
<comment type="caution">
    <text evidence="7">The sequence shown here is derived from an EMBL/GenBank/DDBJ whole genome shotgun (WGS) entry which is preliminary data.</text>
</comment>
<feature type="domain" description="Protein kinase" evidence="6">
    <location>
        <begin position="66"/>
        <end position="343"/>
    </location>
</feature>
<reference evidence="7 8" key="1">
    <citation type="submission" date="2018-09" db="EMBL/GenBank/DDBJ databases">
        <title>A high-quality reference genome of wild soybean provides a powerful tool to mine soybean genomes.</title>
        <authorList>
            <person name="Xie M."/>
            <person name="Chung C.Y.L."/>
            <person name="Li M.-W."/>
            <person name="Wong F.-L."/>
            <person name="Chan T.-F."/>
            <person name="Lam H.-M."/>
        </authorList>
    </citation>
    <scope>NUCLEOTIDE SEQUENCE [LARGE SCALE GENOMIC DNA]</scope>
    <source>
        <strain evidence="8">cv. W05</strain>
        <tissue evidence="7">Hypocotyl of etiolated seedlings</tissue>
    </source>
</reference>
<dbReference type="PANTHER" id="PTHR47985">
    <property type="entry name" value="OS07G0668900 PROTEIN"/>
    <property type="match status" value="1"/>
</dbReference>
<feature type="compositionally biased region" description="Low complexity" evidence="5">
    <location>
        <begin position="513"/>
        <end position="523"/>
    </location>
</feature>
<dbReference type="PROSITE" id="PS50011">
    <property type="entry name" value="PROTEIN_KINASE_DOM"/>
    <property type="match status" value="1"/>
</dbReference>
<accession>A0A445INP0</accession>
<evidence type="ECO:0000256" key="1">
    <source>
        <dbReference type="ARBA" id="ARBA00004193"/>
    </source>
</evidence>
<feature type="compositionally biased region" description="Low complexity" evidence="5">
    <location>
        <begin position="429"/>
        <end position="441"/>
    </location>
</feature>
<feature type="region of interest" description="Disordered" evidence="5">
    <location>
        <begin position="1"/>
        <end position="47"/>
    </location>
</feature>